<dbReference type="InterPro" id="IPR038765">
    <property type="entry name" value="Papain-like_cys_pep_sf"/>
</dbReference>
<evidence type="ECO:0000313" key="2">
    <source>
        <dbReference type="EMBL" id="KAF6071355.1"/>
    </source>
</evidence>
<dbReference type="AlphaFoldDB" id="A0A8H6F4R6"/>
<gene>
    <name evidence="2" type="ORF">FOB64_001101</name>
</gene>
<dbReference type="GO" id="GO:0003684">
    <property type="term" value="F:damaged DNA binding"/>
    <property type="evidence" value="ECO:0007669"/>
    <property type="project" value="InterPro"/>
</dbReference>
<dbReference type="SMART" id="SM01030">
    <property type="entry name" value="BHD_1"/>
    <property type="match status" value="1"/>
</dbReference>
<evidence type="ECO:0000259" key="1">
    <source>
        <dbReference type="SMART" id="SM01030"/>
    </source>
</evidence>
<feature type="domain" description="Rad4 beta-hairpin" evidence="1">
    <location>
        <begin position="258"/>
        <end position="313"/>
    </location>
</feature>
<organism evidence="2 3">
    <name type="scientific">Candida albicans</name>
    <name type="common">Yeast</name>
    <dbReference type="NCBI Taxonomy" id="5476"/>
    <lineage>
        <taxon>Eukaryota</taxon>
        <taxon>Fungi</taxon>
        <taxon>Dikarya</taxon>
        <taxon>Ascomycota</taxon>
        <taxon>Saccharomycotina</taxon>
        <taxon>Pichiomycetes</taxon>
        <taxon>Debaryomycetaceae</taxon>
        <taxon>Candida/Lodderomyces clade</taxon>
        <taxon>Candida</taxon>
    </lineage>
</organism>
<proteinExistence type="predicted"/>
<dbReference type="GO" id="GO:0006289">
    <property type="term" value="P:nucleotide-excision repair"/>
    <property type="evidence" value="ECO:0007669"/>
    <property type="project" value="InterPro"/>
</dbReference>
<dbReference type="Pfam" id="PF03835">
    <property type="entry name" value="Rad4"/>
    <property type="match status" value="1"/>
</dbReference>
<dbReference type="Gene3D" id="2.20.20.110">
    <property type="entry name" value="Rad4, beta-hairpin domain BHD1"/>
    <property type="match status" value="1"/>
</dbReference>
<dbReference type="SUPFAM" id="SSF54001">
    <property type="entry name" value="Cysteine proteinases"/>
    <property type="match status" value="1"/>
</dbReference>
<dbReference type="Gene3D" id="3.90.260.10">
    <property type="entry name" value="Transglutaminase-like"/>
    <property type="match status" value="1"/>
</dbReference>
<accession>A0A8H6F4R6</accession>
<name>A0A8H6F4R6_CANAX</name>
<protein>
    <submittedName>
        <fullName evidence="2">Rad4 transglutaminase-like domain family protein</fullName>
    </submittedName>
</protein>
<evidence type="ECO:0000313" key="3">
    <source>
        <dbReference type="Proteomes" id="UP000536275"/>
    </source>
</evidence>
<dbReference type="InterPro" id="IPR036985">
    <property type="entry name" value="Transglutaminase-like_sf"/>
</dbReference>
<reference evidence="2 3" key="1">
    <citation type="submission" date="2020-03" db="EMBL/GenBank/DDBJ databases">
        <title>FDA dAtabase for Regulatory Grade micrObial Sequences (FDA-ARGOS): Supporting development and validation of Infectious Disease Dx tests.</title>
        <authorList>
            <person name="Campos J."/>
            <person name="Goldberg B."/>
            <person name="Tallon L."/>
            <person name="Sadzewicz L."/>
            <person name="Vavikolanu K."/>
            <person name="Mehta A."/>
            <person name="Aluvathingal J."/>
            <person name="Nadendla S."/>
            <person name="Nandy P."/>
            <person name="Geyer C."/>
            <person name="Yan Y."/>
            <person name="Sichtig H."/>
        </authorList>
    </citation>
    <scope>NUCLEOTIDE SEQUENCE [LARGE SCALE GENOMIC DNA]</scope>
    <source>
        <strain evidence="2 3">FDAARGOS_656</strain>
    </source>
</reference>
<dbReference type="PANTHER" id="PTHR12135">
    <property type="entry name" value="DNA REPAIR PROTEIN XP-C / RAD4"/>
    <property type="match status" value="1"/>
</dbReference>
<dbReference type="InterPro" id="IPR018325">
    <property type="entry name" value="Rad4/PNGase_transGLS-fold"/>
</dbReference>
<dbReference type="Pfam" id="PF10403">
    <property type="entry name" value="BHD_1"/>
    <property type="match status" value="1"/>
</dbReference>
<dbReference type="InterPro" id="IPR004583">
    <property type="entry name" value="DNA_repair_Rad4"/>
</dbReference>
<dbReference type="EMBL" id="JABWAD010000016">
    <property type="protein sequence ID" value="KAF6071355.1"/>
    <property type="molecule type" value="Genomic_DNA"/>
</dbReference>
<dbReference type="Proteomes" id="UP000536275">
    <property type="component" value="Unassembled WGS sequence"/>
</dbReference>
<dbReference type="GO" id="GO:0003697">
    <property type="term" value="F:single-stranded DNA binding"/>
    <property type="evidence" value="ECO:0007669"/>
    <property type="project" value="TreeGrafter"/>
</dbReference>
<sequence>MVSYIIHARFRNQLIRSKRVQKLLKKLIPDQVKKIYKKFKKNTDRQSADEQLVYILKYLIKWFRKNFKHDSNGLRVLGYSFDPGKFPNNAKNISNESDLLAVIKKFQHNRDTGAQIFTAILSALGFESQLINPLDPSEIIVMETQCFYEEDKRLLRIKRYGGTLSQSFTDQFYPIQNQLCQMSMHYVLSLNSENLIVDVSSRYMKDISYRWFNRLDLRTDLGKSALLLQSLLRIFNRMKNYTTDDYKELDSLMQMAMINYTIPETFTAMKNSPNFITPSTLRYNEVIMPDTKPVKRIKINNKKEPVYFKNSLLVGKSEQQWKFLGRSIKPDQTPIKLAKATPEPYITNDYTIKMKLMILI</sequence>
<dbReference type="GO" id="GO:0005737">
    <property type="term" value="C:cytoplasm"/>
    <property type="evidence" value="ECO:0007669"/>
    <property type="project" value="TreeGrafter"/>
</dbReference>
<dbReference type="InterPro" id="IPR018326">
    <property type="entry name" value="Rad4_beta-hairpin_dom1"/>
</dbReference>
<dbReference type="PANTHER" id="PTHR12135:SF2">
    <property type="entry name" value="DNA REPAIR PROTEIN RAD34"/>
    <property type="match status" value="1"/>
</dbReference>
<dbReference type="GO" id="GO:0000111">
    <property type="term" value="C:nucleotide-excision repair factor 2 complex"/>
    <property type="evidence" value="ECO:0007669"/>
    <property type="project" value="TreeGrafter"/>
</dbReference>
<dbReference type="GO" id="GO:0071942">
    <property type="term" value="C:XPC complex"/>
    <property type="evidence" value="ECO:0007669"/>
    <property type="project" value="TreeGrafter"/>
</dbReference>
<comment type="caution">
    <text evidence="2">The sequence shown here is derived from an EMBL/GenBank/DDBJ whole genome shotgun (WGS) entry which is preliminary data.</text>
</comment>
<dbReference type="GO" id="GO:0006298">
    <property type="term" value="P:mismatch repair"/>
    <property type="evidence" value="ECO:0007669"/>
    <property type="project" value="TreeGrafter"/>
</dbReference>